<comment type="caution">
    <text evidence="2">The sequence shown here is derived from an EMBL/GenBank/DDBJ whole genome shotgun (WGS) entry which is preliminary data.</text>
</comment>
<feature type="region of interest" description="Disordered" evidence="1">
    <location>
        <begin position="1"/>
        <end position="25"/>
    </location>
</feature>
<evidence type="ECO:0000256" key="1">
    <source>
        <dbReference type="SAM" id="MobiDB-lite"/>
    </source>
</evidence>
<accession>C9MKC5</accession>
<protein>
    <submittedName>
        <fullName evidence="2">Uncharacterized protein</fullName>
    </submittedName>
</protein>
<name>C9MKC5_9BACT</name>
<sequence length="55" mass="6196">MRLKLGRSASDGNPTQPPQRGGVPNGSQLGWFFFILMMPLCRDRRPRMETPPSLP</sequence>
<proteinExistence type="predicted"/>
<organism evidence="2 3">
    <name type="scientific">Prevotella veroralis F0319</name>
    <dbReference type="NCBI Taxonomy" id="649761"/>
    <lineage>
        <taxon>Bacteria</taxon>
        <taxon>Pseudomonadati</taxon>
        <taxon>Bacteroidota</taxon>
        <taxon>Bacteroidia</taxon>
        <taxon>Bacteroidales</taxon>
        <taxon>Prevotellaceae</taxon>
        <taxon>Prevotella</taxon>
    </lineage>
</organism>
<dbReference type="HOGENOM" id="CLU_3028609_0_0_10"/>
<gene>
    <name evidence="2" type="ORF">HMPREF0973_00044</name>
</gene>
<evidence type="ECO:0000313" key="2">
    <source>
        <dbReference type="EMBL" id="EEX20069.1"/>
    </source>
</evidence>
<keyword evidence="3" id="KW-1185">Reference proteome</keyword>
<dbReference type="EMBL" id="ACVA01000002">
    <property type="protein sequence ID" value="EEX20069.1"/>
    <property type="molecule type" value="Genomic_DNA"/>
</dbReference>
<dbReference type="AlphaFoldDB" id="C9MKC5"/>
<dbReference type="Proteomes" id="UP000003327">
    <property type="component" value="Unassembled WGS sequence"/>
</dbReference>
<evidence type="ECO:0000313" key="3">
    <source>
        <dbReference type="Proteomes" id="UP000003327"/>
    </source>
</evidence>
<reference evidence="2 3" key="1">
    <citation type="submission" date="2009-09" db="EMBL/GenBank/DDBJ databases">
        <authorList>
            <person name="Weinstock G."/>
            <person name="Sodergren E."/>
            <person name="Clifton S."/>
            <person name="Fulton L."/>
            <person name="Fulton B."/>
            <person name="Courtney L."/>
            <person name="Fronick C."/>
            <person name="Harrison M."/>
            <person name="Strong C."/>
            <person name="Farmer C."/>
            <person name="Delahaunty K."/>
            <person name="Markovic C."/>
            <person name="Hall O."/>
            <person name="Minx P."/>
            <person name="Tomlinson C."/>
            <person name="Mitreva M."/>
            <person name="Nelson J."/>
            <person name="Hou S."/>
            <person name="Wollam A."/>
            <person name="Pepin K.H."/>
            <person name="Johnson M."/>
            <person name="Bhonagiri V."/>
            <person name="Nash W.E."/>
            <person name="Warren W."/>
            <person name="Chinwalla A."/>
            <person name="Mardis E.R."/>
            <person name="Wilson R.K."/>
        </authorList>
    </citation>
    <scope>NUCLEOTIDE SEQUENCE [LARGE SCALE GENOMIC DNA]</scope>
    <source>
        <strain evidence="2 3">F0319</strain>
    </source>
</reference>
<dbReference type="STRING" id="649761.HMPREF0973_00044"/>